<dbReference type="EMBL" id="HBGN01038600">
    <property type="protein sequence ID" value="CAD9356793.1"/>
    <property type="molecule type" value="Transcribed_RNA"/>
</dbReference>
<dbReference type="SMART" id="SM00415">
    <property type="entry name" value="HSF"/>
    <property type="match status" value="1"/>
</dbReference>
<dbReference type="InterPro" id="IPR000232">
    <property type="entry name" value="HSF_DNA-bd"/>
</dbReference>
<dbReference type="SUPFAM" id="SSF46785">
    <property type="entry name" value="Winged helix' DNA-binding domain"/>
    <property type="match status" value="1"/>
</dbReference>
<feature type="domain" description="HSF-type DNA-binding" evidence="5">
    <location>
        <begin position="57"/>
        <end position="152"/>
    </location>
</feature>
<name>A0A7S2EVL2_9STRA</name>
<dbReference type="PANTHER" id="PTHR10015:SF206">
    <property type="entry name" value="HSF-TYPE DNA-BINDING DOMAIN-CONTAINING PROTEIN"/>
    <property type="match status" value="1"/>
</dbReference>
<proteinExistence type="inferred from homology"/>
<reference evidence="6" key="1">
    <citation type="submission" date="2021-01" db="EMBL/GenBank/DDBJ databases">
        <authorList>
            <person name="Corre E."/>
            <person name="Pelletier E."/>
            <person name="Niang G."/>
            <person name="Scheremetjew M."/>
            <person name="Finn R."/>
            <person name="Kale V."/>
            <person name="Holt S."/>
            <person name="Cochrane G."/>
            <person name="Meng A."/>
            <person name="Brown T."/>
            <person name="Cohen L."/>
        </authorList>
    </citation>
    <scope>NUCLEOTIDE SEQUENCE</scope>
    <source>
        <strain evidence="6">Pop2</strain>
    </source>
</reference>
<evidence type="ECO:0000256" key="3">
    <source>
        <dbReference type="ARBA" id="ARBA00023242"/>
    </source>
</evidence>
<evidence type="ECO:0000313" key="6">
    <source>
        <dbReference type="EMBL" id="CAD9356793.1"/>
    </source>
</evidence>
<evidence type="ECO:0000256" key="1">
    <source>
        <dbReference type="ARBA" id="ARBA00004123"/>
    </source>
</evidence>
<keyword evidence="2" id="KW-0238">DNA-binding</keyword>
<comment type="similarity">
    <text evidence="4">Belongs to the HSF family.</text>
</comment>
<dbReference type="AlphaFoldDB" id="A0A7S2EVL2"/>
<evidence type="ECO:0000259" key="5">
    <source>
        <dbReference type="SMART" id="SM00415"/>
    </source>
</evidence>
<dbReference type="Gene3D" id="1.10.10.10">
    <property type="entry name" value="Winged helix-like DNA-binding domain superfamily/Winged helix DNA-binding domain"/>
    <property type="match status" value="1"/>
</dbReference>
<dbReference type="GO" id="GO:0005634">
    <property type="term" value="C:nucleus"/>
    <property type="evidence" value="ECO:0007669"/>
    <property type="project" value="UniProtKB-SubCell"/>
</dbReference>
<accession>A0A7S2EVL2</accession>
<dbReference type="GO" id="GO:0003700">
    <property type="term" value="F:DNA-binding transcription factor activity"/>
    <property type="evidence" value="ECO:0007669"/>
    <property type="project" value="InterPro"/>
</dbReference>
<dbReference type="GO" id="GO:0043565">
    <property type="term" value="F:sequence-specific DNA binding"/>
    <property type="evidence" value="ECO:0007669"/>
    <property type="project" value="InterPro"/>
</dbReference>
<sequence>MTSRNYIKDCAHLEADAAVALANLCTLTKARTNEKQKVQCSKSKQSIQHDQNQEDYDAKIFPQRLYEVLSDKRNEDAIRWLDHGLGFIINDRKKFASDVLPRCFKKTKYTSFTRKMNRWNFHRVSRGPELGAYYHKYFQRGKPHLCIQMYCKNDRAIFATTMKQANLPAEPSQHRDCENKQRLQQNPPSALNGTFPLTLLPSERIQMRINQLNDINLAAQWTLKRRDPVVFTMNTATAAVIDAAMRALQRSSTMETGHMKLVTQKPSTATLPLSRARAA</sequence>
<gene>
    <name evidence="6" type="ORF">DBRI1063_LOCUS24680</name>
</gene>
<dbReference type="InterPro" id="IPR036390">
    <property type="entry name" value="WH_DNA-bd_sf"/>
</dbReference>
<keyword evidence="3" id="KW-0539">Nucleus</keyword>
<protein>
    <recommendedName>
        <fullName evidence="5">HSF-type DNA-binding domain-containing protein</fullName>
    </recommendedName>
</protein>
<dbReference type="PANTHER" id="PTHR10015">
    <property type="entry name" value="HEAT SHOCK TRANSCRIPTION FACTOR"/>
    <property type="match status" value="1"/>
</dbReference>
<dbReference type="Pfam" id="PF00447">
    <property type="entry name" value="HSF_DNA-bind"/>
    <property type="match status" value="1"/>
</dbReference>
<comment type="subcellular location">
    <subcellularLocation>
        <location evidence="1">Nucleus</location>
    </subcellularLocation>
</comment>
<dbReference type="PRINTS" id="PR00056">
    <property type="entry name" value="HSFDOMAIN"/>
</dbReference>
<dbReference type="FunFam" id="1.10.10.10:FF:000479">
    <property type="entry name" value="Predicted protein"/>
    <property type="match status" value="1"/>
</dbReference>
<evidence type="ECO:0000256" key="4">
    <source>
        <dbReference type="RuleBase" id="RU004020"/>
    </source>
</evidence>
<organism evidence="6">
    <name type="scientific">Ditylum brightwellii</name>
    <dbReference type="NCBI Taxonomy" id="49249"/>
    <lineage>
        <taxon>Eukaryota</taxon>
        <taxon>Sar</taxon>
        <taxon>Stramenopiles</taxon>
        <taxon>Ochrophyta</taxon>
        <taxon>Bacillariophyta</taxon>
        <taxon>Mediophyceae</taxon>
        <taxon>Lithodesmiophycidae</taxon>
        <taxon>Lithodesmiales</taxon>
        <taxon>Lithodesmiaceae</taxon>
        <taxon>Ditylum</taxon>
    </lineage>
</organism>
<dbReference type="InterPro" id="IPR036388">
    <property type="entry name" value="WH-like_DNA-bd_sf"/>
</dbReference>
<evidence type="ECO:0000256" key="2">
    <source>
        <dbReference type="ARBA" id="ARBA00023125"/>
    </source>
</evidence>